<evidence type="ECO:0000256" key="2">
    <source>
        <dbReference type="ARBA" id="ARBA00022692"/>
    </source>
</evidence>
<dbReference type="STRING" id="456900.A0A195CHH3"/>
<dbReference type="GO" id="GO:0005886">
    <property type="term" value="C:plasma membrane"/>
    <property type="evidence" value="ECO:0007669"/>
    <property type="project" value="TreeGrafter"/>
</dbReference>
<keyword evidence="3 6" id="KW-1133">Transmembrane helix</keyword>
<name>A0A195CHH3_9HYME</name>
<feature type="transmembrane region" description="Helical" evidence="6">
    <location>
        <begin position="92"/>
        <end position="112"/>
    </location>
</feature>
<feature type="transmembrane region" description="Helical" evidence="6">
    <location>
        <begin position="35"/>
        <end position="54"/>
    </location>
</feature>
<dbReference type="InterPro" id="IPR018499">
    <property type="entry name" value="Tetraspanin/Peripherin"/>
</dbReference>
<keyword evidence="2 6" id="KW-0812">Transmembrane</keyword>
<feature type="region of interest" description="Disordered" evidence="5">
    <location>
        <begin position="1"/>
        <end position="25"/>
    </location>
</feature>
<dbReference type="Proteomes" id="UP000078542">
    <property type="component" value="Unassembled WGS sequence"/>
</dbReference>
<keyword evidence="4 6" id="KW-0472">Membrane</keyword>
<evidence type="ECO:0000313" key="7">
    <source>
        <dbReference type="EMBL" id="KYM99881.1"/>
    </source>
</evidence>
<dbReference type="EMBL" id="KQ977791">
    <property type="protein sequence ID" value="KYM99881.1"/>
    <property type="molecule type" value="Genomic_DNA"/>
</dbReference>
<dbReference type="PANTHER" id="PTHR19282:SF544">
    <property type="entry name" value="TETRASPANIN"/>
    <property type="match status" value="1"/>
</dbReference>
<dbReference type="Pfam" id="PF00335">
    <property type="entry name" value="Tetraspanin"/>
    <property type="match status" value="1"/>
</dbReference>
<dbReference type="InterPro" id="IPR008952">
    <property type="entry name" value="Tetraspanin_EC2_sf"/>
</dbReference>
<evidence type="ECO:0000256" key="5">
    <source>
        <dbReference type="SAM" id="MobiDB-lite"/>
    </source>
</evidence>
<feature type="compositionally biased region" description="Basic and acidic residues" evidence="5">
    <location>
        <begin position="1"/>
        <end position="10"/>
    </location>
</feature>
<evidence type="ECO:0000256" key="6">
    <source>
        <dbReference type="SAM" id="Phobius"/>
    </source>
</evidence>
<dbReference type="SUPFAM" id="SSF48652">
    <property type="entry name" value="Tetraspanin"/>
    <property type="match status" value="1"/>
</dbReference>
<proteinExistence type="predicted"/>
<sequence length="313" mass="35852">MGRDENKNEIETDTDDDEVTESGETISTERSSKNIGVTAITIAIWMLTDTNFTYRLLGQQLFMTILLILGVFVSLVAFTGIIGIVKKKEYFMIFYLMCQSIALCAVFVYLTMSFPFFDKITKKIRDEMSNSMENYQSSDWAVKAWDNTHRYLKCCGIRSSKDWLDHQISIPQSCCSVSLKQCLHMTDNVSYKSGCLKGAYMLLKSYVQTASISTLVIFPLLVNISEGGMRLDDRARSRGRLPEKRNDEQRAGFRFRMSFRACERGLEMYKKDHPCGLVGTCERACLRQEEFVLDRGLKLPRQHDIVKEVVKTA</sequence>
<reference evidence="7 8" key="1">
    <citation type="submission" date="2016-03" db="EMBL/GenBank/DDBJ databases">
        <title>Cyphomyrmex costatus WGS genome.</title>
        <authorList>
            <person name="Nygaard S."/>
            <person name="Hu H."/>
            <person name="Boomsma J."/>
            <person name="Zhang G."/>
        </authorList>
    </citation>
    <scope>NUCLEOTIDE SEQUENCE [LARGE SCALE GENOMIC DNA]</scope>
    <source>
        <strain evidence="7">MS0001</strain>
        <tissue evidence="7">Whole body</tissue>
    </source>
</reference>
<feature type="transmembrane region" description="Helical" evidence="6">
    <location>
        <begin position="60"/>
        <end position="85"/>
    </location>
</feature>
<dbReference type="Gene3D" id="1.10.1450.10">
    <property type="entry name" value="Tetraspanin"/>
    <property type="match status" value="1"/>
</dbReference>
<evidence type="ECO:0000313" key="8">
    <source>
        <dbReference type="Proteomes" id="UP000078542"/>
    </source>
</evidence>
<feature type="compositionally biased region" description="Acidic residues" evidence="5">
    <location>
        <begin position="11"/>
        <end position="21"/>
    </location>
</feature>
<evidence type="ECO:0000256" key="3">
    <source>
        <dbReference type="ARBA" id="ARBA00022989"/>
    </source>
</evidence>
<evidence type="ECO:0000256" key="1">
    <source>
        <dbReference type="ARBA" id="ARBA00004141"/>
    </source>
</evidence>
<organism evidence="7 8">
    <name type="scientific">Cyphomyrmex costatus</name>
    <dbReference type="NCBI Taxonomy" id="456900"/>
    <lineage>
        <taxon>Eukaryota</taxon>
        <taxon>Metazoa</taxon>
        <taxon>Ecdysozoa</taxon>
        <taxon>Arthropoda</taxon>
        <taxon>Hexapoda</taxon>
        <taxon>Insecta</taxon>
        <taxon>Pterygota</taxon>
        <taxon>Neoptera</taxon>
        <taxon>Endopterygota</taxon>
        <taxon>Hymenoptera</taxon>
        <taxon>Apocrita</taxon>
        <taxon>Aculeata</taxon>
        <taxon>Formicoidea</taxon>
        <taxon>Formicidae</taxon>
        <taxon>Myrmicinae</taxon>
        <taxon>Cyphomyrmex</taxon>
    </lineage>
</organism>
<dbReference type="AlphaFoldDB" id="A0A195CHH3"/>
<dbReference type="CDD" id="cd03127">
    <property type="entry name" value="tetraspanin_LEL"/>
    <property type="match status" value="1"/>
</dbReference>
<keyword evidence="8" id="KW-1185">Reference proteome</keyword>
<gene>
    <name evidence="7" type="ORF">ALC62_09502</name>
</gene>
<comment type="subcellular location">
    <subcellularLocation>
        <location evidence="1">Membrane</location>
        <topology evidence="1">Multi-pass membrane protein</topology>
    </subcellularLocation>
</comment>
<accession>A0A195CHH3</accession>
<dbReference type="PANTHER" id="PTHR19282">
    <property type="entry name" value="TETRASPANIN"/>
    <property type="match status" value="1"/>
</dbReference>
<protein>
    <submittedName>
        <fullName evidence="7">CD63 antigen</fullName>
    </submittedName>
</protein>
<evidence type="ECO:0000256" key="4">
    <source>
        <dbReference type="ARBA" id="ARBA00023136"/>
    </source>
</evidence>